<evidence type="ECO:0000256" key="1">
    <source>
        <dbReference type="PROSITE-ProRule" id="PRU00339"/>
    </source>
</evidence>
<comment type="caution">
    <text evidence="2">The sequence shown here is derived from an EMBL/GenBank/DDBJ whole genome shotgun (WGS) entry which is preliminary data.</text>
</comment>
<dbReference type="EMBL" id="QZKU01000063">
    <property type="protein sequence ID" value="RJP21931.1"/>
    <property type="molecule type" value="Genomic_DNA"/>
</dbReference>
<keyword evidence="1" id="KW-0802">TPR repeat</keyword>
<feature type="repeat" description="TPR" evidence="1">
    <location>
        <begin position="82"/>
        <end position="115"/>
    </location>
</feature>
<accession>A0A3A4P278</accession>
<dbReference type="SUPFAM" id="SSF48452">
    <property type="entry name" value="TPR-like"/>
    <property type="match status" value="1"/>
</dbReference>
<organism evidence="2 3">
    <name type="scientific">Abyssobacteria bacterium (strain SURF_5)</name>
    <dbReference type="NCBI Taxonomy" id="2093360"/>
    <lineage>
        <taxon>Bacteria</taxon>
        <taxon>Pseudomonadati</taxon>
        <taxon>Candidatus Hydrogenedentota</taxon>
        <taxon>Candidatus Abyssobacteria</taxon>
    </lineage>
</organism>
<proteinExistence type="predicted"/>
<dbReference type="Proteomes" id="UP000265882">
    <property type="component" value="Unassembled WGS sequence"/>
</dbReference>
<dbReference type="InterPro" id="IPR019734">
    <property type="entry name" value="TPR_rpt"/>
</dbReference>
<gene>
    <name evidence="2" type="ORF">C4520_09030</name>
</gene>
<name>A0A3A4P278_ABYX5</name>
<dbReference type="Gene3D" id="1.25.40.10">
    <property type="entry name" value="Tetratricopeptide repeat domain"/>
    <property type="match status" value="1"/>
</dbReference>
<dbReference type="AlphaFoldDB" id="A0A3A4P278"/>
<reference evidence="2 3" key="1">
    <citation type="journal article" date="2017" name="ISME J.">
        <title>Energy and carbon metabolisms in a deep terrestrial subsurface fluid microbial community.</title>
        <authorList>
            <person name="Momper L."/>
            <person name="Jungbluth S.P."/>
            <person name="Lee M.D."/>
            <person name="Amend J.P."/>
        </authorList>
    </citation>
    <scope>NUCLEOTIDE SEQUENCE [LARGE SCALE GENOMIC DNA]</scope>
    <source>
        <strain evidence="2">SURF_5</strain>
    </source>
</reference>
<dbReference type="PROSITE" id="PS50005">
    <property type="entry name" value="TPR"/>
    <property type="match status" value="1"/>
</dbReference>
<evidence type="ECO:0000313" key="3">
    <source>
        <dbReference type="Proteomes" id="UP000265882"/>
    </source>
</evidence>
<dbReference type="InterPro" id="IPR011990">
    <property type="entry name" value="TPR-like_helical_dom_sf"/>
</dbReference>
<dbReference type="Pfam" id="PF13174">
    <property type="entry name" value="TPR_6"/>
    <property type="match status" value="1"/>
</dbReference>
<protein>
    <submittedName>
        <fullName evidence="2">Uncharacterized protein</fullName>
    </submittedName>
</protein>
<evidence type="ECO:0000313" key="2">
    <source>
        <dbReference type="EMBL" id="RJP21931.1"/>
    </source>
</evidence>
<sequence length="135" mass="15819">MVSQWKKILVLAILAVVLYGGCNTQSILWAESVLRKDNPNFAMTPNFCYMFANLAYMTFRYQLAIDITERNLKEFPYSSSAENAEFRRAVCYEKLGRYDMAIQHYEDFLIDHPKSSRYQSIENKLAKLKALHQEM</sequence>